<feature type="compositionally biased region" description="Pro residues" evidence="1">
    <location>
        <begin position="55"/>
        <end position="69"/>
    </location>
</feature>
<dbReference type="AlphaFoldDB" id="A0A5B7HRZ0"/>
<dbReference type="OrthoDB" id="5406014at2759"/>
<keyword evidence="3" id="KW-1185">Reference proteome</keyword>
<name>A0A5B7HRZ0_PORTR</name>
<protein>
    <submittedName>
        <fullName evidence="2">Uncharacterized protein</fullName>
    </submittedName>
</protein>
<feature type="region of interest" description="Disordered" evidence="1">
    <location>
        <begin position="1"/>
        <end position="77"/>
    </location>
</feature>
<evidence type="ECO:0000313" key="3">
    <source>
        <dbReference type="Proteomes" id="UP000324222"/>
    </source>
</evidence>
<accession>A0A5B7HRZ0</accession>
<gene>
    <name evidence="2" type="ORF">E2C01_070155</name>
</gene>
<feature type="region of interest" description="Disordered" evidence="1">
    <location>
        <begin position="128"/>
        <end position="176"/>
    </location>
</feature>
<organism evidence="2 3">
    <name type="scientific">Portunus trituberculatus</name>
    <name type="common">Swimming crab</name>
    <name type="synonym">Neptunus trituberculatus</name>
    <dbReference type="NCBI Taxonomy" id="210409"/>
    <lineage>
        <taxon>Eukaryota</taxon>
        <taxon>Metazoa</taxon>
        <taxon>Ecdysozoa</taxon>
        <taxon>Arthropoda</taxon>
        <taxon>Crustacea</taxon>
        <taxon>Multicrustacea</taxon>
        <taxon>Malacostraca</taxon>
        <taxon>Eumalacostraca</taxon>
        <taxon>Eucarida</taxon>
        <taxon>Decapoda</taxon>
        <taxon>Pleocyemata</taxon>
        <taxon>Brachyura</taxon>
        <taxon>Eubrachyura</taxon>
        <taxon>Portunoidea</taxon>
        <taxon>Portunidae</taxon>
        <taxon>Portuninae</taxon>
        <taxon>Portunus</taxon>
    </lineage>
</organism>
<sequence>MGRGSAPGRSILKSSSGVLKSHQHTEVPLSKSSSGITAPLPPRVNFNTTVVTSDDPPPPAAAAPTPSKPPSETHTTGMFVAPVPSCVASAVPVVMSLSASGTSEAAVPVAADLASLCTVASVVTSPASPPASSHASAVPVTTTTGVTSLPTSRSLASPPVAPPRRRRAAARERESGRRAGVGWEGLGLFMQVSGNWCVAERASRGVCLVLVCRGDCE</sequence>
<comment type="caution">
    <text evidence="2">The sequence shown here is derived from an EMBL/GenBank/DDBJ whole genome shotgun (WGS) entry which is preliminary data.</text>
</comment>
<proteinExistence type="predicted"/>
<dbReference type="Proteomes" id="UP000324222">
    <property type="component" value="Unassembled WGS sequence"/>
</dbReference>
<evidence type="ECO:0000313" key="2">
    <source>
        <dbReference type="EMBL" id="MPC75761.1"/>
    </source>
</evidence>
<feature type="compositionally biased region" description="Low complexity" evidence="1">
    <location>
        <begin position="128"/>
        <end position="158"/>
    </location>
</feature>
<reference evidence="2" key="1">
    <citation type="submission" date="2019-05" db="EMBL/GenBank/DDBJ databases">
        <title>Another draft genome of Portunus trituberculatus and its Hox gene families provides insights of decapod evolution.</title>
        <authorList>
            <person name="Jeong J.-H."/>
            <person name="Song I."/>
            <person name="Kim S."/>
            <person name="Choi T."/>
            <person name="Kim D."/>
            <person name="Ryu S."/>
            <person name="Kim W."/>
        </authorList>
    </citation>
    <scope>NUCLEOTIDE SEQUENCE [LARGE SCALE GENOMIC DNA]</scope>
    <source>
        <tissue evidence="2">Muscle</tissue>
    </source>
</reference>
<evidence type="ECO:0000256" key="1">
    <source>
        <dbReference type="SAM" id="MobiDB-lite"/>
    </source>
</evidence>
<dbReference type="EMBL" id="VSRR010041798">
    <property type="protein sequence ID" value="MPC75761.1"/>
    <property type="molecule type" value="Genomic_DNA"/>
</dbReference>